<dbReference type="EMBL" id="KZ303528">
    <property type="protein sequence ID" value="PIA13681.1"/>
    <property type="molecule type" value="Genomic_DNA"/>
</dbReference>
<feature type="compositionally biased region" description="Basic and acidic residues" evidence="2">
    <location>
        <begin position="466"/>
        <end position="478"/>
    </location>
</feature>
<gene>
    <name evidence="4" type="ORF">COEREDRAFT_83284</name>
</gene>
<dbReference type="PANTHER" id="PTHR13459:SF1">
    <property type="entry name" value="E3 UBIQUITIN-PROTEIN LIGASE RNF220 ISOFORM X1"/>
    <property type="match status" value="1"/>
</dbReference>
<feature type="compositionally biased region" description="Low complexity" evidence="2">
    <location>
        <begin position="158"/>
        <end position="184"/>
    </location>
</feature>
<evidence type="ECO:0000256" key="2">
    <source>
        <dbReference type="SAM" id="MobiDB-lite"/>
    </source>
</evidence>
<dbReference type="Gene3D" id="3.30.40.10">
    <property type="entry name" value="Zinc/RING finger domain, C3HC4 (zinc finger)"/>
    <property type="match status" value="1"/>
</dbReference>
<feature type="region of interest" description="Disordered" evidence="2">
    <location>
        <begin position="150"/>
        <end position="299"/>
    </location>
</feature>
<accession>A0A2G5B3V7</accession>
<dbReference type="PANTHER" id="PTHR13459">
    <property type="entry name" value="E3 UBIQUITIN-PROTEIN LIGASE RNF220 ISOFORM X1"/>
    <property type="match status" value="1"/>
</dbReference>
<evidence type="ECO:0000259" key="3">
    <source>
        <dbReference type="PROSITE" id="PS50089"/>
    </source>
</evidence>
<feature type="region of interest" description="Disordered" evidence="2">
    <location>
        <begin position="36"/>
        <end position="60"/>
    </location>
</feature>
<dbReference type="OrthoDB" id="6270329at2759"/>
<dbReference type="GO" id="GO:0016567">
    <property type="term" value="P:protein ubiquitination"/>
    <property type="evidence" value="ECO:0007669"/>
    <property type="project" value="TreeGrafter"/>
</dbReference>
<dbReference type="Pfam" id="PF13923">
    <property type="entry name" value="zf-C3HC4_2"/>
    <property type="match status" value="1"/>
</dbReference>
<dbReference type="PROSITE" id="PS50089">
    <property type="entry name" value="ZF_RING_2"/>
    <property type="match status" value="1"/>
</dbReference>
<feature type="compositionally biased region" description="Low complexity" evidence="2">
    <location>
        <begin position="191"/>
        <end position="203"/>
    </location>
</feature>
<keyword evidence="1" id="KW-0862">Zinc</keyword>
<dbReference type="STRING" id="763665.A0A2G5B3V7"/>
<feature type="region of interest" description="Disordered" evidence="2">
    <location>
        <begin position="460"/>
        <end position="480"/>
    </location>
</feature>
<name>A0A2G5B3V7_COERN</name>
<evidence type="ECO:0000256" key="1">
    <source>
        <dbReference type="PROSITE-ProRule" id="PRU00175"/>
    </source>
</evidence>
<protein>
    <recommendedName>
        <fullName evidence="3">RING-type domain-containing protein</fullName>
    </recommendedName>
</protein>
<reference evidence="4 5" key="1">
    <citation type="journal article" date="2015" name="Genome Biol. Evol.">
        <title>Phylogenomic analyses indicate that early fungi evolved digesting cell walls of algal ancestors of land plants.</title>
        <authorList>
            <person name="Chang Y."/>
            <person name="Wang S."/>
            <person name="Sekimoto S."/>
            <person name="Aerts A.L."/>
            <person name="Choi C."/>
            <person name="Clum A."/>
            <person name="LaButti K.M."/>
            <person name="Lindquist E.A."/>
            <person name="Yee Ngan C."/>
            <person name="Ohm R.A."/>
            <person name="Salamov A.A."/>
            <person name="Grigoriev I.V."/>
            <person name="Spatafora J.W."/>
            <person name="Berbee M.L."/>
        </authorList>
    </citation>
    <scope>NUCLEOTIDE SEQUENCE [LARGE SCALE GENOMIC DNA]</scope>
    <source>
        <strain evidence="4 5">NRRL 1564</strain>
    </source>
</reference>
<dbReference type="Pfam" id="PF15926">
    <property type="entry name" value="RNF220"/>
    <property type="match status" value="1"/>
</dbReference>
<feature type="domain" description="RING-type" evidence="3">
    <location>
        <begin position="511"/>
        <end position="549"/>
    </location>
</feature>
<dbReference type="Proteomes" id="UP000242474">
    <property type="component" value="Unassembled WGS sequence"/>
</dbReference>
<feature type="compositionally biased region" description="Polar residues" evidence="2">
    <location>
        <begin position="234"/>
        <end position="252"/>
    </location>
</feature>
<organism evidence="4 5">
    <name type="scientific">Coemansia reversa (strain ATCC 12441 / NRRL 1564)</name>
    <dbReference type="NCBI Taxonomy" id="763665"/>
    <lineage>
        <taxon>Eukaryota</taxon>
        <taxon>Fungi</taxon>
        <taxon>Fungi incertae sedis</taxon>
        <taxon>Zoopagomycota</taxon>
        <taxon>Kickxellomycotina</taxon>
        <taxon>Kickxellomycetes</taxon>
        <taxon>Kickxellales</taxon>
        <taxon>Kickxellaceae</taxon>
        <taxon>Coemansia</taxon>
    </lineage>
</organism>
<dbReference type="InterPro" id="IPR001841">
    <property type="entry name" value="Znf_RING"/>
</dbReference>
<evidence type="ECO:0000313" key="4">
    <source>
        <dbReference type="EMBL" id="PIA13681.1"/>
    </source>
</evidence>
<keyword evidence="1" id="KW-0479">Metal-binding</keyword>
<proteinExistence type="predicted"/>
<sequence length="563" mass="61873">MDATHQMLYYAEPGITTSDSTTCLSDLTSHKAARWMHQSSLQSAPKAHNPKDFRPSVLPPPGTVVRGSLKTTHSLQRLQTIPEEALVQYQDIIHQTPDANQPLQIVKGDDSVGGRRRKSPIKLPFSAAELPAMLVSDMADGQRLHETISPTEYPQDMSSPNPSHSSPSLQPMSISSSPRSMPVSQGDSDMQSASALSSQPSSPNTDLSRPRRSSRRRIQRVELTGPYLVPHGYTATSPQSSGSQDTNSQRENSGGRRRNGQVAESTRATRSRGRRRRIASSSDVSNHDDSSSTTGGTASIDSDLSCEVTIFTKGTSVLAGPTCPFCYKMLEGTEEQIYAHGNECLDQLDCKDDQQAGRSSGKMVSYVFEGVERVRAASLFEGSLSAEFGCGPAHMDEKNDEDVDVDQDDVEYGHAQYTDGDLIIPSTNDDPQCNTSHLRTLEDPQAEEEVMLAEEQVVELSNQDSSENRNQDHGRTHPDMAMTNGAAQLVIDALKARIREQDKLLESVPKCAGCYETFKRPCVSINCWHVFCESCWMSTLGSKKLCPQCMHITQPADLRRIYM</sequence>
<keyword evidence="5" id="KW-1185">Reference proteome</keyword>
<dbReference type="AlphaFoldDB" id="A0A2G5B3V7"/>
<dbReference type="GO" id="GO:0061630">
    <property type="term" value="F:ubiquitin protein ligase activity"/>
    <property type="evidence" value="ECO:0007669"/>
    <property type="project" value="TreeGrafter"/>
</dbReference>
<dbReference type="InterPro" id="IPR031824">
    <property type="entry name" value="RNF220_mid"/>
</dbReference>
<feature type="region of interest" description="Disordered" evidence="2">
    <location>
        <begin position="100"/>
        <end position="120"/>
    </location>
</feature>
<dbReference type="GO" id="GO:0008270">
    <property type="term" value="F:zinc ion binding"/>
    <property type="evidence" value="ECO:0007669"/>
    <property type="project" value="UniProtKB-KW"/>
</dbReference>
<dbReference type="SUPFAM" id="SSF57850">
    <property type="entry name" value="RING/U-box"/>
    <property type="match status" value="1"/>
</dbReference>
<dbReference type="InterPro" id="IPR013083">
    <property type="entry name" value="Znf_RING/FYVE/PHD"/>
</dbReference>
<evidence type="ECO:0000313" key="5">
    <source>
        <dbReference type="Proteomes" id="UP000242474"/>
    </source>
</evidence>
<feature type="compositionally biased region" description="Basic residues" evidence="2">
    <location>
        <begin position="269"/>
        <end position="278"/>
    </location>
</feature>
<dbReference type="InterPro" id="IPR052443">
    <property type="entry name" value="E3_ubiq-ligase_RNF220-like"/>
</dbReference>
<keyword evidence="1" id="KW-0863">Zinc-finger</keyword>